<keyword evidence="2" id="KW-1185">Reference proteome</keyword>
<evidence type="ECO:0000313" key="2">
    <source>
        <dbReference type="Proteomes" id="UP000324222"/>
    </source>
</evidence>
<accession>A0A5B7J5I7</accession>
<sequence length="146" mass="16451">MKTCHGTERVKISPLTLTHLLAAPFSNLGNNSFPELPHEGLNKVISIKVHNNRYLREFPGPENFPLVRTLTLSYAYHCCPFLRLRDTTEAPKIIEDVVFSVEGLNNLDPTIWNVSSVWPDIGGKRVESPHMCVFAGEDECVCVCVW</sequence>
<evidence type="ECO:0000313" key="1">
    <source>
        <dbReference type="EMBL" id="MPC89743.1"/>
    </source>
</evidence>
<reference evidence="1 2" key="1">
    <citation type="submission" date="2019-05" db="EMBL/GenBank/DDBJ databases">
        <title>Another draft genome of Portunus trituberculatus and its Hox gene families provides insights of decapod evolution.</title>
        <authorList>
            <person name="Jeong J.-H."/>
            <person name="Song I."/>
            <person name="Kim S."/>
            <person name="Choi T."/>
            <person name="Kim D."/>
            <person name="Ryu S."/>
            <person name="Kim W."/>
        </authorList>
    </citation>
    <scope>NUCLEOTIDE SEQUENCE [LARGE SCALE GENOMIC DNA]</scope>
    <source>
        <tissue evidence="1">Muscle</tissue>
    </source>
</reference>
<organism evidence="1 2">
    <name type="scientific">Portunus trituberculatus</name>
    <name type="common">Swimming crab</name>
    <name type="synonym">Neptunus trituberculatus</name>
    <dbReference type="NCBI Taxonomy" id="210409"/>
    <lineage>
        <taxon>Eukaryota</taxon>
        <taxon>Metazoa</taxon>
        <taxon>Ecdysozoa</taxon>
        <taxon>Arthropoda</taxon>
        <taxon>Crustacea</taxon>
        <taxon>Multicrustacea</taxon>
        <taxon>Malacostraca</taxon>
        <taxon>Eumalacostraca</taxon>
        <taxon>Eucarida</taxon>
        <taxon>Decapoda</taxon>
        <taxon>Pleocyemata</taxon>
        <taxon>Brachyura</taxon>
        <taxon>Eubrachyura</taxon>
        <taxon>Portunoidea</taxon>
        <taxon>Portunidae</taxon>
        <taxon>Portuninae</taxon>
        <taxon>Portunus</taxon>
    </lineage>
</organism>
<dbReference type="Proteomes" id="UP000324222">
    <property type="component" value="Unassembled WGS sequence"/>
</dbReference>
<name>A0A5B7J5I7_PORTR</name>
<dbReference type="EMBL" id="VSRR010082027">
    <property type="protein sequence ID" value="MPC89743.1"/>
    <property type="molecule type" value="Genomic_DNA"/>
</dbReference>
<proteinExistence type="predicted"/>
<dbReference type="AlphaFoldDB" id="A0A5B7J5I7"/>
<gene>
    <name evidence="1" type="ORF">E2C01_084702</name>
</gene>
<protein>
    <submittedName>
        <fullName evidence="1">Uncharacterized protein</fullName>
    </submittedName>
</protein>
<dbReference type="OrthoDB" id="1883493at2759"/>
<dbReference type="InterPro" id="IPR032675">
    <property type="entry name" value="LRR_dom_sf"/>
</dbReference>
<dbReference type="Gene3D" id="3.80.10.10">
    <property type="entry name" value="Ribonuclease Inhibitor"/>
    <property type="match status" value="1"/>
</dbReference>
<comment type="caution">
    <text evidence="1">The sequence shown here is derived from an EMBL/GenBank/DDBJ whole genome shotgun (WGS) entry which is preliminary data.</text>
</comment>